<dbReference type="EMBL" id="LZYZ01000008">
    <property type="protein sequence ID" value="OOM07216.1"/>
    <property type="molecule type" value="Genomic_DNA"/>
</dbReference>
<evidence type="ECO:0000313" key="1">
    <source>
        <dbReference type="EMBL" id="OOM07216.1"/>
    </source>
</evidence>
<dbReference type="Proteomes" id="UP000191154">
    <property type="component" value="Unassembled WGS sequence"/>
</dbReference>
<evidence type="ECO:0000313" key="2">
    <source>
        <dbReference type="Proteomes" id="UP000191154"/>
    </source>
</evidence>
<proteinExistence type="predicted"/>
<dbReference type="RefSeq" id="WP_077866782.1">
    <property type="nucleotide sequence ID" value="NZ_LZYZ01000008.1"/>
</dbReference>
<name>A0A1S8MSR3_CLOSA</name>
<organism evidence="1 2">
    <name type="scientific">Clostridium saccharobutylicum</name>
    <dbReference type="NCBI Taxonomy" id="169679"/>
    <lineage>
        <taxon>Bacteria</taxon>
        <taxon>Bacillati</taxon>
        <taxon>Bacillota</taxon>
        <taxon>Clostridia</taxon>
        <taxon>Eubacteriales</taxon>
        <taxon>Clostridiaceae</taxon>
        <taxon>Clostridium</taxon>
    </lineage>
</organism>
<accession>A0A1S8MSR3</accession>
<sequence length="194" mass="21389">MAIIKQNAISKNDFAAEEDIDIYGFSTEPIITGDCISSFSFDDNSINETKPNVTTNAENKSNVDTSSNIASDTLNFAISPNNKQTLNSSATSNNKSISNIKDKFNNTTISSNQTASNKNNTLEDNRKAPLVNGMAPLIDGEYLNVKRTYMLRDSTVREINELKSIHPELNTYVSTIVDLAIAHYYEHIINGGKQ</sequence>
<protein>
    <submittedName>
        <fullName evidence="1">Uncharacterized protein</fullName>
    </submittedName>
</protein>
<gene>
    <name evidence="1" type="ORF">CLOSAC_37450</name>
</gene>
<reference evidence="1 2" key="1">
    <citation type="submission" date="2016-05" db="EMBL/GenBank/DDBJ databases">
        <title>Microbial solvent formation.</title>
        <authorList>
            <person name="Poehlein A."/>
            <person name="Montoya Solano J.D."/>
            <person name="Flitsch S."/>
            <person name="Krabben P."/>
            <person name="Duerre P."/>
            <person name="Daniel R."/>
        </authorList>
    </citation>
    <scope>NUCLEOTIDE SEQUENCE [LARGE SCALE GENOMIC DNA]</scope>
    <source>
        <strain evidence="1 2">L1-8</strain>
    </source>
</reference>
<dbReference type="AlphaFoldDB" id="A0A1S8MSR3"/>
<comment type="caution">
    <text evidence="1">The sequence shown here is derived from an EMBL/GenBank/DDBJ whole genome shotgun (WGS) entry which is preliminary data.</text>
</comment>